<feature type="transmembrane region" description="Helical" evidence="10">
    <location>
        <begin position="243"/>
        <end position="260"/>
    </location>
</feature>
<dbReference type="EMBL" id="AP014945">
    <property type="protein sequence ID" value="BAU23580.1"/>
    <property type="molecule type" value="Genomic_DNA"/>
</dbReference>
<feature type="transmembrane region" description="Helical" evidence="10">
    <location>
        <begin position="317"/>
        <end position="345"/>
    </location>
</feature>
<reference evidence="11 12" key="1">
    <citation type="journal article" date="2016" name="Int. J. Syst. Evol. Microbiol.">
        <title>Caldimicrobium thiodismutans sp. nov., a sulfur-disproportionating bacterium isolated from a hot spring, and emended description of the genus Caldimicrobium.</title>
        <authorList>
            <person name="Kojima H."/>
            <person name="Umezawa K."/>
            <person name="Fukui M."/>
        </authorList>
    </citation>
    <scope>NUCLEOTIDE SEQUENCE [LARGE SCALE GENOMIC DNA]</scope>
    <source>
        <strain evidence="11 12">TF1</strain>
    </source>
</reference>
<protein>
    <submittedName>
        <fullName evidence="11">Virulence factor MVIN family protein</fullName>
    </submittedName>
</protein>
<dbReference type="Pfam" id="PF03023">
    <property type="entry name" value="MurJ"/>
    <property type="match status" value="1"/>
</dbReference>
<evidence type="ECO:0000256" key="5">
    <source>
        <dbReference type="ARBA" id="ARBA00022984"/>
    </source>
</evidence>
<dbReference type="AlphaFoldDB" id="A0A0U5AI41"/>
<dbReference type="STRING" id="1653476.THC_1209"/>
<evidence type="ECO:0000256" key="2">
    <source>
        <dbReference type="ARBA" id="ARBA00022475"/>
    </source>
</evidence>
<dbReference type="Proteomes" id="UP000068196">
    <property type="component" value="Chromosome"/>
</dbReference>
<evidence type="ECO:0000256" key="4">
    <source>
        <dbReference type="ARBA" id="ARBA00022960"/>
    </source>
</evidence>
<dbReference type="PANTHER" id="PTHR42925">
    <property type="entry name" value="MULTIDRUG AND TOXIN EFFLUX PROTEIN MATE FAMILY"/>
    <property type="match status" value="1"/>
</dbReference>
<keyword evidence="6 10" id="KW-1133">Transmembrane helix</keyword>
<dbReference type="InterPro" id="IPR047135">
    <property type="entry name" value="YsiQ"/>
</dbReference>
<dbReference type="GO" id="GO:0008360">
    <property type="term" value="P:regulation of cell shape"/>
    <property type="evidence" value="ECO:0007669"/>
    <property type="project" value="UniProtKB-KW"/>
</dbReference>
<accession>A0A0U5AI41</accession>
<comment type="similarity">
    <text evidence="9">Belongs to the MurJ/MviN family.</text>
</comment>
<dbReference type="RefSeq" id="WP_068514768.1">
    <property type="nucleotide sequence ID" value="NZ_AP014945.1"/>
</dbReference>
<gene>
    <name evidence="11" type="ORF">THC_1209</name>
</gene>
<evidence type="ECO:0000313" key="12">
    <source>
        <dbReference type="Proteomes" id="UP000068196"/>
    </source>
</evidence>
<keyword evidence="4" id="KW-0133">Cell shape</keyword>
<comment type="subcellular location">
    <subcellularLocation>
        <location evidence="1">Cell membrane</location>
        <topology evidence="1">Multi-pass membrane protein</topology>
    </subcellularLocation>
</comment>
<dbReference type="KEGG" id="cthi:THC_1209"/>
<keyword evidence="7 10" id="KW-0472">Membrane</keyword>
<feature type="transmembrane region" description="Helical" evidence="10">
    <location>
        <begin position="62"/>
        <end position="83"/>
    </location>
</feature>
<feature type="transmembrane region" description="Helical" evidence="10">
    <location>
        <begin position="386"/>
        <end position="408"/>
    </location>
</feature>
<feature type="transmembrane region" description="Helical" evidence="10">
    <location>
        <begin position="202"/>
        <end position="222"/>
    </location>
</feature>
<keyword evidence="12" id="KW-1185">Reference proteome</keyword>
<reference evidence="12" key="2">
    <citation type="journal article" date="2016" name="Int. J. Syst. Evol. Microbiol.">
        <title>Caldimicrobium thiodismutans sp. nov., a sulfur-disproportionating bacterium isolated from a hot spring.</title>
        <authorList>
            <person name="Kojima H."/>
            <person name="Umezawa K."/>
            <person name="Fukui M."/>
        </authorList>
    </citation>
    <scope>NUCLEOTIDE SEQUENCE [LARGE SCALE GENOMIC DNA]</scope>
    <source>
        <strain evidence="12">TF1</strain>
    </source>
</reference>
<organism evidence="11 12">
    <name type="scientific">Caldimicrobium thiodismutans</name>
    <dbReference type="NCBI Taxonomy" id="1653476"/>
    <lineage>
        <taxon>Bacteria</taxon>
        <taxon>Pseudomonadati</taxon>
        <taxon>Thermodesulfobacteriota</taxon>
        <taxon>Thermodesulfobacteria</taxon>
        <taxon>Thermodesulfobacteriales</taxon>
        <taxon>Thermodesulfobacteriaceae</taxon>
        <taxon>Caldimicrobium</taxon>
    </lineage>
</organism>
<evidence type="ECO:0000313" key="11">
    <source>
        <dbReference type="EMBL" id="BAU23580.1"/>
    </source>
</evidence>
<name>A0A0U5AI41_9BACT</name>
<feature type="transmembrane region" description="Helical" evidence="10">
    <location>
        <begin position="147"/>
        <end position="167"/>
    </location>
</feature>
<evidence type="ECO:0000256" key="3">
    <source>
        <dbReference type="ARBA" id="ARBA00022692"/>
    </source>
</evidence>
<feature type="transmembrane region" description="Helical" evidence="10">
    <location>
        <begin position="174"/>
        <end position="196"/>
    </location>
</feature>
<evidence type="ECO:0000256" key="10">
    <source>
        <dbReference type="SAM" id="Phobius"/>
    </source>
</evidence>
<dbReference type="InterPro" id="IPR004268">
    <property type="entry name" value="MurJ"/>
</dbReference>
<keyword evidence="3 10" id="KW-0812">Transmembrane</keyword>
<feature type="transmembrane region" description="Helical" evidence="10">
    <location>
        <begin position="37"/>
        <end position="56"/>
    </location>
</feature>
<sequence>MKISRILNLLKEMLRSFFSTSSESVKEAVIKSSFINLLARGFGYLKNVSIAILLGFSYETDAFFMAVSLIGLFLIFADVFDSIGVPNLVRARLKSEEEFKRLSGLLLSFTLILTLIAGFLALIFYPLVLKIPRGFSEEALSLTKKAYFLLLPYLLLNFIFHHFGAVLRSTRHFTAYFVGEALFSFSTFLFISLGLFIYRSSLVLPISLSLAQLISTIYMLYVGRTYIHFNFFVDATFKRILQHFFYLSALYGAFHLFILVDRAFASLLQEKSVSALTYGLTVAGIPKGILKLEHMAITSLSEVGGSLEKLNFYLKKIFLITLPLTLILFFFADLLVSLFFGYGAFSKVDIVLTAEATRYYALSLPLMFIWPILYRVFQIREWLKAIFFIALLGVMINGALNYLLVIYFKLGLKGICLGTFGAYIFLCISGYTLLSRKRSKL</sequence>
<feature type="transmembrane region" description="Helical" evidence="10">
    <location>
        <begin position="104"/>
        <end position="127"/>
    </location>
</feature>
<dbReference type="GO" id="GO:0009252">
    <property type="term" value="P:peptidoglycan biosynthetic process"/>
    <property type="evidence" value="ECO:0007669"/>
    <property type="project" value="UniProtKB-KW"/>
</dbReference>
<dbReference type="PATRIC" id="fig|1653476.3.peg.1256"/>
<dbReference type="PRINTS" id="PR01806">
    <property type="entry name" value="VIRFACTRMVIN"/>
</dbReference>
<keyword evidence="5" id="KW-0573">Peptidoglycan synthesis</keyword>
<evidence type="ECO:0000256" key="1">
    <source>
        <dbReference type="ARBA" id="ARBA00004651"/>
    </source>
</evidence>
<evidence type="ECO:0000256" key="8">
    <source>
        <dbReference type="ARBA" id="ARBA00060041"/>
    </source>
</evidence>
<evidence type="ECO:0000256" key="6">
    <source>
        <dbReference type="ARBA" id="ARBA00022989"/>
    </source>
</evidence>
<proteinExistence type="inferred from homology"/>
<dbReference type="GO" id="GO:0005886">
    <property type="term" value="C:plasma membrane"/>
    <property type="evidence" value="ECO:0007669"/>
    <property type="project" value="UniProtKB-SubCell"/>
</dbReference>
<evidence type="ECO:0000256" key="9">
    <source>
        <dbReference type="ARBA" id="ARBA00061532"/>
    </source>
</evidence>
<dbReference type="PANTHER" id="PTHR42925:SF1">
    <property type="entry name" value="VIRULENCE FACTOR MVIN"/>
    <property type="match status" value="1"/>
</dbReference>
<feature type="transmembrane region" description="Helical" evidence="10">
    <location>
        <begin position="414"/>
        <end position="434"/>
    </location>
</feature>
<keyword evidence="2" id="KW-1003">Cell membrane</keyword>
<comment type="function">
    <text evidence="8">Involved in peptidoglycan biosynthesis. Transports lipid-linked peptidoglycan precursors from the inner to the outer leaflet of the cytoplasmic membrane.</text>
</comment>
<dbReference type="OrthoDB" id="9771019at2"/>
<evidence type="ECO:0000256" key="7">
    <source>
        <dbReference type="ARBA" id="ARBA00023136"/>
    </source>
</evidence>
<feature type="transmembrane region" description="Helical" evidence="10">
    <location>
        <begin position="357"/>
        <end position="374"/>
    </location>
</feature>